<dbReference type="Gene3D" id="3.40.50.2000">
    <property type="entry name" value="Glycogen Phosphorylase B"/>
    <property type="match status" value="2"/>
</dbReference>
<evidence type="ECO:0000256" key="4">
    <source>
        <dbReference type="ARBA" id="ARBA00038858"/>
    </source>
</evidence>
<evidence type="ECO:0000256" key="5">
    <source>
        <dbReference type="RuleBase" id="RU003513"/>
    </source>
</evidence>
<evidence type="ECO:0000313" key="8">
    <source>
        <dbReference type="Proteomes" id="UP000006798"/>
    </source>
</evidence>
<dbReference type="InterPro" id="IPR003331">
    <property type="entry name" value="UDP_GlcNAc_Epimerase_2_dom"/>
</dbReference>
<evidence type="ECO:0000256" key="1">
    <source>
        <dbReference type="ARBA" id="ARBA00023235"/>
    </source>
</evidence>
<dbReference type="EMBL" id="CP002877">
    <property type="protein sequence ID" value="AEI78163.1"/>
    <property type="molecule type" value="Genomic_DNA"/>
</dbReference>
<dbReference type="PANTHER" id="PTHR43174:SF2">
    <property type="entry name" value="UDP-N-ACETYLGLUCOSAMINE 2-EPIMERASE"/>
    <property type="match status" value="1"/>
</dbReference>
<proteinExistence type="inferred from homology"/>
<comment type="catalytic activity">
    <reaction evidence="2">
        <text>UDP-N-acetyl-alpha-D-glucosamine = UDP-N-acetyl-alpha-D-mannosamine</text>
        <dbReference type="Rhea" id="RHEA:17213"/>
        <dbReference type="ChEBI" id="CHEBI:57705"/>
        <dbReference type="ChEBI" id="CHEBI:68623"/>
        <dbReference type="EC" id="5.1.3.14"/>
    </reaction>
</comment>
<dbReference type="RefSeq" id="WP_013957737.1">
    <property type="nucleotide sequence ID" value="NC_015726.1"/>
</dbReference>
<evidence type="ECO:0000256" key="3">
    <source>
        <dbReference type="ARBA" id="ARBA00038209"/>
    </source>
</evidence>
<keyword evidence="1 5" id="KW-0413">Isomerase</keyword>
<gene>
    <name evidence="7" type="primary">wecB1</name>
    <name evidence="7" type="ordered locus">CNE_1c28500</name>
</gene>
<evidence type="ECO:0000313" key="7">
    <source>
        <dbReference type="EMBL" id="AEI78163.1"/>
    </source>
</evidence>
<name>G0EUB6_CUPNN</name>
<dbReference type="AlphaFoldDB" id="G0EUB6"/>
<dbReference type="EC" id="5.1.3.14" evidence="4"/>
<dbReference type="InterPro" id="IPR029767">
    <property type="entry name" value="WecB-like"/>
</dbReference>
<dbReference type="Pfam" id="PF02350">
    <property type="entry name" value="Epimerase_2"/>
    <property type="match status" value="1"/>
</dbReference>
<feature type="domain" description="UDP-N-acetylglucosamine 2-epimerase" evidence="6">
    <location>
        <begin position="25"/>
        <end position="364"/>
    </location>
</feature>
<protein>
    <recommendedName>
        <fullName evidence="4">UDP-N-acetylglucosamine 2-epimerase (non-hydrolyzing)</fullName>
        <ecNumber evidence="4">5.1.3.14</ecNumber>
    </recommendedName>
</protein>
<comment type="similarity">
    <text evidence="3 5">Belongs to the UDP-N-acetylglucosamine 2-epimerase family.</text>
</comment>
<organism evidence="7 8">
    <name type="scientific">Cupriavidus necator (strain ATCC 43291 / DSM 13513 / CCUG 52238 / LMG 8453 / N-1)</name>
    <name type="common">Ralstonia eutropha</name>
    <dbReference type="NCBI Taxonomy" id="1042878"/>
    <lineage>
        <taxon>Bacteria</taxon>
        <taxon>Pseudomonadati</taxon>
        <taxon>Pseudomonadota</taxon>
        <taxon>Betaproteobacteria</taxon>
        <taxon>Burkholderiales</taxon>
        <taxon>Burkholderiaceae</taxon>
        <taxon>Cupriavidus</taxon>
    </lineage>
</organism>
<sequence>MKVLVVMGTRPEVIKLAPVITALRPLVDTVVCSSGQHREMLEHAMSFFSLKPDLRYDAMVPGQSLNALTARLIAQFDAAFEVEQPDWVLVQGDTTTALCAGLAAFHRGIKVGHVEAGLRTGDLASPFPEEANRSLLGRIATRHFAPTARARASLLSEGVRDAAIVVTGNTVVDAINAVRQSWSETPPSMPAELVALKDGAPQILVTCHRRENHGEVLLAICRMLRRLCARYPEYQWVFPVHLNPKVRKPVLEELSGIANLILLDPVDYPTSLYLISRSVLVVSDSGGIQEEAPTFGVPTVVMRDVTERMEGIDAGYATLAGRSDINIEREVIRWLEEPARREALAARSNPYGDGRAAERIVASLTGEPMEAFLG</sequence>
<dbReference type="GO" id="GO:0008761">
    <property type="term" value="F:UDP-N-acetylglucosamine 2-epimerase activity"/>
    <property type="evidence" value="ECO:0007669"/>
    <property type="project" value="UniProtKB-EC"/>
</dbReference>
<dbReference type="PANTHER" id="PTHR43174">
    <property type="entry name" value="UDP-N-ACETYLGLUCOSAMINE 2-EPIMERASE"/>
    <property type="match status" value="1"/>
</dbReference>
<evidence type="ECO:0000256" key="2">
    <source>
        <dbReference type="ARBA" id="ARBA00036080"/>
    </source>
</evidence>
<dbReference type="KEGG" id="cnc:CNE_1c28500"/>
<accession>G0EUB6</accession>
<dbReference type="CDD" id="cd03786">
    <property type="entry name" value="GTB_UDP-GlcNAc_2-Epimerase"/>
    <property type="match status" value="1"/>
</dbReference>
<dbReference type="GeneID" id="34309983"/>
<reference evidence="7 8" key="1">
    <citation type="journal article" date="2011" name="J. Bacteriol.">
        <title>Complete genome sequence of the type strain Cupriavidus necator N-1.</title>
        <authorList>
            <person name="Poehlein A."/>
            <person name="Kusian B."/>
            <person name="Friedrich B."/>
            <person name="Daniel R."/>
            <person name="Bowien B."/>
        </authorList>
    </citation>
    <scope>NUCLEOTIDE SEQUENCE [LARGE SCALE GENOMIC DNA]</scope>
    <source>
        <strain evidence="8">ATCC 43291 / DSM 13513 / CCUG 52238 / LMG 8453 / N-1</strain>
    </source>
</reference>
<dbReference type="HOGENOM" id="CLU_041674_1_0_4"/>
<dbReference type="Proteomes" id="UP000006798">
    <property type="component" value="Chromosome 1"/>
</dbReference>
<evidence type="ECO:0000259" key="6">
    <source>
        <dbReference type="Pfam" id="PF02350"/>
    </source>
</evidence>
<dbReference type="SUPFAM" id="SSF53756">
    <property type="entry name" value="UDP-Glycosyltransferase/glycogen phosphorylase"/>
    <property type="match status" value="1"/>
</dbReference>
<dbReference type="NCBIfam" id="TIGR00236">
    <property type="entry name" value="wecB"/>
    <property type="match status" value="1"/>
</dbReference>